<dbReference type="HOGENOM" id="CLU_023194_7_2_9"/>
<evidence type="ECO:0000313" key="5">
    <source>
        <dbReference type="EMBL" id="EHM38413.1"/>
    </source>
</evidence>
<dbReference type="eggNOG" id="COG0615">
    <property type="taxonomic scope" value="Bacteria"/>
</dbReference>
<feature type="domain" description="Cytidyltransferase-like" evidence="4">
    <location>
        <begin position="5"/>
        <end position="125"/>
    </location>
</feature>
<dbReference type="RefSeq" id="WP_006790833.1">
    <property type="nucleotide sequence ID" value="NZ_JH417610.1"/>
</dbReference>
<dbReference type="NCBIfam" id="TIGR00125">
    <property type="entry name" value="cyt_tran_rel"/>
    <property type="match status" value="1"/>
</dbReference>
<evidence type="ECO:0000313" key="6">
    <source>
        <dbReference type="Proteomes" id="UP000005481"/>
    </source>
</evidence>
<dbReference type="InterPro" id="IPR036291">
    <property type="entry name" value="NAD(P)-bd_dom_sf"/>
</dbReference>
<dbReference type="InterPro" id="IPR050984">
    <property type="entry name" value="Gfo/Idh/MocA_domain"/>
</dbReference>
<protein>
    <submittedName>
        <fullName evidence="5">Putative glycerol-3-phosphate cytidylyltransferase</fullName>
    </submittedName>
</protein>
<keyword evidence="5" id="KW-0548">Nucleotidyltransferase</keyword>
<reference evidence="5 6" key="1">
    <citation type="submission" date="2011-08" db="EMBL/GenBank/DDBJ databases">
        <authorList>
            <person name="Weinstock G."/>
            <person name="Sodergren E."/>
            <person name="Clifton S."/>
            <person name="Fulton L."/>
            <person name="Fulton B."/>
            <person name="Courtney L."/>
            <person name="Fronick C."/>
            <person name="Harrison M."/>
            <person name="Strong C."/>
            <person name="Farmer C."/>
            <person name="Delahaunty K."/>
            <person name="Markovic C."/>
            <person name="Hall O."/>
            <person name="Minx P."/>
            <person name="Tomlinson C."/>
            <person name="Mitreva M."/>
            <person name="Hou S."/>
            <person name="Chen J."/>
            <person name="Wollam A."/>
            <person name="Pepin K.H."/>
            <person name="Johnson M."/>
            <person name="Bhonagiri V."/>
            <person name="Zhang X."/>
            <person name="Suruliraj S."/>
            <person name="Warren W."/>
            <person name="Chinwalla A."/>
            <person name="Mardis E.R."/>
            <person name="Wilson R.K."/>
        </authorList>
    </citation>
    <scope>NUCLEOTIDE SEQUENCE [LARGE SCALE GENOMIC DNA]</scope>
    <source>
        <strain evidence="5 6">F0357</strain>
    </source>
</reference>
<dbReference type="Gene3D" id="3.40.50.620">
    <property type="entry name" value="HUPs"/>
    <property type="match status" value="1"/>
</dbReference>
<dbReference type="PANTHER" id="PTHR22604">
    <property type="entry name" value="OXIDOREDUCTASES"/>
    <property type="match status" value="1"/>
</dbReference>
<comment type="similarity">
    <text evidence="1">Belongs to the Gfo/Idh/MocA family.</text>
</comment>
<dbReference type="STRING" id="861450.HMPREF0080_01867"/>
<dbReference type="GO" id="GO:0016779">
    <property type="term" value="F:nucleotidyltransferase activity"/>
    <property type="evidence" value="ECO:0007669"/>
    <property type="project" value="UniProtKB-KW"/>
</dbReference>
<keyword evidence="6" id="KW-1185">Reference proteome</keyword>
<dbReference type="Pfam" id="PF01467">
    <property type="entry name" value="CTP_transf_like"/>
    <property type="match status" value="1"/>
</dbReference>
<gene>
    <name evidence="5" type="ORF">HMPREF0080_01867</name>
</gene>
<dbReference type="Proteomes" id="UP000005481">
    <property type="component" value="Unassembled WGS sequence"/>
</dbReference>
<dbReference type="InterPro" id="IPR004821">
    <property type="entry name" value="Cyt_trans-like"/>
</dbReference>
<keyword evidence="5" id="KW-0808">Transferase</keyword>
<dbReference type="Pfam" id="PF01408">
    <property type="entry name" value="GFO_IDH_MocA"/>
    <property type="match status" value="1"/>
</dbReference>
<dbReference type="PANTHER" id="PTHR22604:SF105">
    <property type="entry name" value="TRANS-1,2-DIHYDROBENZENE-1,2-DIOL DEHYDROGENASE"/>
    <property type="match status" value="1"/>
</dbReference>
<dbReference type="SUPFAM" id="SSF55347">
    <property type="entry name" value="Glyceraldehyde-3-phosphate dehydrogenase-like, C-terminal domain"/>
    <property type="match status" value="1"/>
</dbReference>
<dbReference type="eggNOG" id="COG0673">
    <property type="taxonomic scope" value="Bacteria"/>
</dbReference>
<evidence type="ECO:0000256" key="2">
    <source>
        <dbReference type="ARBA" id="ARBA00023002"/>
    </source>
</evidence>
<evidence type="ECO:0000259" key="4">
    <source>
        <dbReference type="Pfam" id="PF01467"/>
    </source>
</evidence>
<dbReference type="InterPro" id="IPR000683">
    <property type="entry name" value="Gfo/Idh/MocA-like_OxRdtase_N"/>
</dbReference>
<comment type="caution">
    <text evidence="5">The sequence shown here is derived from an EMBL/GenBank/DDBJ whole genome shotgun (WGS) entry which is preliminary data.</text>
</comment>
<name>G9YJL4_9FIRM</name>
<feature type="domain" description="Gfo/Idh/MocA-like oxidoreductase N-terminal" evidence="3">
    <location>
        <begin position="174"/>
        <end position="245"/>
    </location>
</feature>
<keyword evidence="2" id="KW-0560">Oxidoreductase</keyword>
<proteinExistence type="inferred from homology"/>
<dbReference type="InterPro" id="IPR014729">
    <property type="entry name" value="Rossmann-like_a/b/a_fold"/>
</dbReference>
<dbReference type="Gene3D" id="3.40.50.720">
    <property type="entry name" value="NAD(P)-binding Rossmann-like Domain"/>
    <property type="match status" value="1"/>
</dbReference>
<dbReference type="PATRIC" id="fig|861450.3.peg.1725"/>
<sequence length="434" mass="49537">MKKIITYGTYDLFHEGHYNLLKNAKALGDYLIVGITSSDFDKNRGKLNVRDSLMTRIKHVEETGFADEVIVEEYFGQKIDDIKKYNIDVFTVGSDWTGHFDYLNEYCEVIYLPRTKGVSSTILRNQNTVKIGIWGAEQITFRFIDEAKFVSGIEVSCLYVDYDTSYKSELLYVDGLELVDSEEEFFKNIDAVYLSVPPVNQYTVIKRILNHGKHILCEFPVLMNKEELQNIRELASQKHCIFMEGIKTAYTPAFGKLVSLAKSGIIGNIISVDANFTQINGNNLLKQIRIANGGSVNALASYPFLAFIKLLGTDYLDIQYFSRKNVDNIDIFTKILVRYPKGIASSEVAINAKSEGTLTIAGDKGYIYVPAPWWKTEYFEVRFENVNDNRKYFYKFDGDGLRYEIAEFGRCILNKTESILLTFEEISCIAALNR</sequence>
<organism evidence="5 6">
    <name type="scientific">Anaeroglobus geminatus F0357</name>
    <dbReference type="NCBI Taxonomy" id="861450"/>
    <lineage>
        <taxon>Bacteria</taxon>
        <taxon>Bacillati</taxon>
        <taxon>Bacillota</taxon>
        <taxon>Negativicutes</taxon>
        <taxon>Veillonellales</taxon>
        <taxon>Veillonellaceae</taxon>
        <taxon>Anaeroglobus</taxon>
    </lineage>
</organism>
<dbReference type="GO" id="GO:0000166">
    <property type="term" value="F:nucleotide binding"/>
    <property type="evidence" value="ECO:0007669"/>
    <property type="project" value="InterPro"/>
</dbReference>
<dbReference type="OrthoDB" id="9802794at2"/>
<dbReference type="GO" id="GO:0016491">
    <property type="term" value="F:oxidoreductase activity"/>
    <property type="evidence" value="ECO:0007669"/>
    <property type="project" value="UniProtKB-KW"/>
</dbReference>
<evidence type="ECO:0000256" key="1">
    <source>
        <dbReference type="ARBA" id="ARBA00010928"/>
    </source>
</evidence>
<dbReference type="Gene3D" id="3.30.360.10">
    <property type="entry name" value="Dihydrodipicolinate Reductase, domain 2"/>
    <property type="match status" value="1"/>
</dbReference>
<dbReference type="SUPFAM" id="SSF51735">
    <property type="entry name" value="NAD(P)-binding Rossmann-fold domains"/>
    <property type="match status" value="1"/>
</dbReference>
<accession>G9YJL4</accession>
<evidence type="ECO:0000259" key="3">
    <source>
        <dbReference type="Pfam" id="PF01408"/>
    </source>
</evidence>
<dbReference type="AlphaFoldDB" id="G9YJL4"/>
<dbReference type="EMBL" id="AGCJ01000081">
    <property type="protein sequence ID" value="EHM38413.1"/>
    <property type="molecule type" value="Genomic_DNA"/>
</dbReference>
<dbReference type="SUPFAM" id="SSF52374">
    <property type="entry name" value="Nucleotidylyl transferase"/>
    <property type="match status" value="1"/>
</dbReference>